<organism evidence="1 2">
    <name type="scientific">Pogonomyrmex barbatus</name>
    <name type="common">red harvester ant</name>
    <dbReference type="NCBI Taxonomy" id="144034"/>
    <lineage>
        <taxon>Eukaryota</taxon>
        <taxon>Metazoa</taxon>
        <taxon>Ecdysozoa</taxon>
        <taxon>Arthropoda</taxon>
        <taxon>Hexapoda</taxon>
        <taxon>Insecta</taxon>
        <taxon>Pterygota</taxon>
        <taxon>Neoptera</taxon>
        <taxon>Endopterygota</taxon>
        <taxon>Hymenoptera</taxon>
        <taxon>Apocrita</taxon>
        <taxon>Aculeata</taxon>
        <taxon>Formicoidea</taxon>
        <taxon>Formicidae</taxon>
        <taxon>Myrmicinae</taxon>
        <taxon>Pogonomyrmex</taxon>
    </lineage>
</organism>
<accession>A0A6I9VTH6</accession>
<reference evidence="2" key="1">
    <citation type="submission" date="2025-08" db="UniProtKB">
        <authorList>
            <consortium name="RefSeq"/>
        </authorList>
    </citation>
    <scope>IDENTIFICATION</scope>
</reference>
<protein>
    <submittedName>
        <fullName evidence="2">Uncharacterized protein LOC105423216</fullName>
    </submittedName>
</protein>
<dbReference type="Proteomes" id="UP000504615">
    <property type="component" value="Unplaced"/>
</dbReference>
<dbReference type="GeneID" id="105423216"/>
<name>A0A6I9VTH6_9HYME</name>
<evidence type="ECO:0000313" key="2">
    <source>
        <dbReference type="RefSeq" id="XP_011631196.1"/>
    </source>
</evidence>
<evidence type="ECO:0000313" key="1">
    <source>
        <dbReference type="Proteomes" id="UP000504615"/>
    </source>
</evidence>
<proteinExistence type="predicted"/>
<dbReference type="RefSeq" id="XP_011631196.1">
    <property type="nucleotide sequence ID" value="XM_011632894.2"/>
</dbReference>
<gene>
    <name evidence="2" type="primary">LOC105423216</name>
</gene>
<dbReference type="KEGG" id="pbar:105423216"/>
<dbReference type="AlphaFoldDB" id="A0A6I9VTH6"/>
<sequence>MCTDVFLNEIIYIYSALKGTERALLISFFTRSEVSVRQLSVIQSVGVSRNKSIISPSTSDQVSWRHRFHLHHLADPKSPVFQSNMKSASSSLFETDQPTIPRLGHPRFLHMLKKPRVVPAGDLIICAYLLRPIPRLNHPNLGHPQISAHFSQSAMTLISNIQISAPRNPWTSSANSGLLSFLP</sequence>
<keyword evidence="1" id="KW-1185">Reference proteome</keyword>